<comment type="caution">
    <text evidence="1">The sequence shown here is derived from an EMBL/GenBank/DDBJ whole genome shotgun (WGS) entry which is preliminary data.</text>
</comment>
<organism evidence="1 2">
    <name type="scientific">Ilyomonas limi</name>
    <dbReference type="NCBI Taxonomy" id="2575867"/>
    <lineage>
        <taxon>Bacteria</taxon>
        <taxon>Pseudomonadati</taxon>
        <taxon>Bacteroidota</taxon>
        <taxon>Chitinophagia</taxon>
        <taxon>Chitinophagales</taxon>
        <taxon>Chitinophagaceae</taxon>
        <taxon>Ilyomonas</taxon>
    </lineage>
</organism>
<accession>A0A4U3KXU8</accession>
<dbReference type="AlphaFoldDB" id="A0A4U3KXU8"/>
<dbReference type="EMBL" id="SZQL01000011">
    <property type="protein sequence ID" value="TKK67481.1"/>
    <property type="molecule type" value="Genomic_DNA"/>
</dbReference>
<evidence type="ECO:0000313" key="2">
    <source>
        <dbReference type="Proteomes" id="UP000305848"/>
    </source>
</evidence>
<proteinExistence type="predicted"/>
<protein>
    <recommendedName>
        <fullName evidence="3">DUF937 domain-containing protein</fullName>
    </recommendedName>
</protein>
<evidence type="ECO:0008006" key="3">
    <source>
        <dbReference type="Google" id="ProtNLM"/>
    </source>
</evidence>
<dbReference type="Proteomes" id="UP000305848">
    <property type="component" value="Unassembled WGS sequence"/>
</dbReference>
<dbReference type="RefSeq" id="WP_137262498.1">
    <property type="nucleotide sequence ID" value="NZ_SZQL01000011.1"/>
</dbReference>
<evidence type="ECO:0000313" key="1">
    <source>
        <dbReference type="EMBL" id="TKK67481.1"/>
    </source>
</evidence>
<sequence length="144" mass="14479">MFDQILNLVKEHLDNNPQVANAVPADKADAVHKEVASQITDHLKNAAGTAQGGIGGLLSKFTGGVESGSTATSAITGGLAASLASKFNLPPAVVGAIAGAVPGILQKFAHKAMDPNDHSISLDSIKDSLSGMTGGLGNMFGFGK</sequence>
<gene>
    <name evidence="1" type="ORF">FC093_14415</name>
</gene>
<name>A0A4U3KXU8_9BACT</name>
<dbReference type="OrthoDB" id="894219at2"/>
<keyword evidence="2" id="KW-1185">Reference proteome</keyword>
<reference evidence="1 2" key="1">
    <citation type="submission" date="2019-05" db="EMBL/GenBank/DDBJ databases">
        <title>Panacibacter sp. strain 17mud1-8 Genome sequencing and assembly.</title>
        <authorList>
            <person name="Chhetri G."/>
        </authorList>
    </citation>
    <scope>NUCLEOTIDE SEQUENCE [LARGE SCALE GENOMIC DNA]</scope>
    <source>
        <strain evidence="1 2">17mud1-8</strain>
    </source>
</reference>